<dbReference type="Pfam" id="PF01348">
    <property type="entry name" value="Intron_maturas2"/>
    <property type="match status" value="1"/>
</dbReference>
<feature type="domain" description="Reverse transcriptase" evidence="3">
    <location>
        <begin position="233"/>
        <end position="522"/>
    </location>
</feature>
<dbReference type="PANTHER" id="PTHR33642:SF4">
    <property type="entry name" value="COX1_OXI3 INTRON 1 PROTEIN-RELATED"/>
    <property type="match status" value="1"/>
</dbReference>
<evidence type="ECO:0000256" key="1">
    <source>
        <dbReference type="ARBA" id="ARBA00004173"/>
    </source>
</evidence>
<comment type="subcellular location">
    <subcellularLocation>
        <location evidence="1">Mitochondrion</location>
    </subcellularLocation>
</comment>
<dbReference type="PROSITE" id="PS50878">
    <property type="entry name" value="RT_POL"/>
    <property type="match status" value="1"/>
</dbReference>
<dbReference type="GO" id="GO:0090615">
    <property type="term" value="P:mitochondrial mRNA processing"/>
    <property type="evidence" value="ECO:0007669"/>
    <property type="project" value="TreeGrafter"/>
</dbReference>
<dbReference type="GO" id="GO:0005739">
    <property type="term" value="C:mitochondrion"/>
    <property type="evidence" value="ECO:0007669"/>
    <property type="project" value="UniProtKB-SubCell"/>
</dbReference>
<dbReference type="Pfam" id="PF21368">
    <property type="entry name" value="AI2M-like_HNH"/>
    <property type="match status" value="1"/>
</dbReference>
<organism evidence="4">
    <name type="scientific">Cryphonectria parasitica</name>
    <name type="common">Chestnut blight fungus</name>
    <name type="synonym">Endothia parasitica</name>
    <dbReference type="NCBI Taxonomy" id="5116"/>
    <lineage>
        <taxon>Eukaryota</taxon>
        <taxon>Fungi</taxon>
        <taxon>Dikarya</taxon>
        <taxon>Ascomycota</taxon>
        <taxon>Pezizomycotina</taxon>
        <taxon>Sordariomycetes</taxon>
        <taxon>Sordariomycetidae</taxon>
        <taxon>Diaporthales</taxon>
        <taxon>Cryphonectriaceae</taxon>
        <taxon>Cryphonectria-Endothia species complex</taxon>
        <taxon>Cryphonectria</taxon>
    </lineage>
</organism>
<dbReference type="EMBL" id="KT428651">
    <property type="protein sequence ID" value="AMX22256.1"/>
    <property type="molecule type" value="Genomic_DNA"/>
</dbReference>
<name>A0A191MX53_CRYPA</name>
<dbReference type="InterPro" id="IPR043502">
    <property type="entry name" value="DNA/RNA_pol_sf"/>
</dbReference>
<dbReference type="CDD" id="cd01651">
    <property type="entry name" value="RT_G2_intron"/>
    <property type="match status" value="1"/>
</dbReference>
<dbReference type="InterPro" id="IPR024937">
    <property type="entry name" value="Domain_X"/>
</dbReference>
<dbReference type="SMART" id="SM00507">
    <property type="entry name" value="HNHc"/>
    <property type="match status" value="1"/>
</dbReference>
<geneLocation type="mitochondrion" evidence="4"/>
<sequence length="782" mass="88528">ASFGLFYGYPEGVEAVVMPRKSTSLPNLEMREGPEHASKVEIGMYPSKVSYDSPLDKTLMVLNSVLVGPNLTLAGGSNTAVSTLKMSDQSRFNTTVDKQYWTSVIGTAPKRVFPIEQRNTRSPKVGNHYGDGVFNSRMGIRDLKKIGQSPHFEVRQRYYSSATSARSSTIGANSMTYLVKLDSNRFTGLYKTLITENTLLVAYNNIKSKPGNMTAGPDDVTLDGISREFFLELEQALHNESFQFKPARRIHIPKANGKLRPLAIASPRDKIVQEAMRMVLEAVFEPLFSDFSHGFRPGKGCHTALKEVSRWSGISWAIEGDIKGFFDNVDHHILAGLIEQKVADQRFMDLFWKLVKAGYIEKGIAVNPEVGVPQGCLVAPLLSNIYLNELDRYIESYITSHSSREFLVSKVNPKMANLTKKLTSLHKEYRAGGDTKILKDLKAIRNYRNTLSSRIRNGIRIHYVRYADDWVIGMIGPRKEAIKLKEDLTRFLSDKLKLTLSADKTKITNLTAERARFLGVYFWVPRSLQAKIISRFNVKANKYIKARVNQARVYFAAPISEILDKLEKNGFVKRYNKDKTRLIPEAIPKFIFLEHPAIILRYNAIINGFLNYFSFVDNLSKLHQILGFILRHSCAKTLARKFRLKSRAGAFKKFGKNLEVVVEKGKTKRSYKLAIPETLKKTRTFKINKSEFLDPMLSLRYRLESQVSLGEACAICGSSESIEMHHVRHLRKNSVVGTGFTALMSKLNRKQIPVCRSCHLKIHVGAYNGLSLNELWIMSQDS</sequence>
<dbReference type="SUPFAM" id="SSF56672">
    <property type="entry name" value="DNA/RNA polymerases"/>
    <property type="match status" value="1"/>
</dbReference>
<keyword evidence="2 4" id="KW-0496">Mitochondrion</keyword>
<feature type="non-terminal residue" evidence="4">
    <location>
        <position position="1"/>
    </location>
</feature>
<evidence type="ECO:0000259" key="3">
    <source>
        <dbReference type="PROSITE" id="PS50878"/>
    </source>
</evidence>
<gene>
    <name evidence="4" type="primary">orf782</name>
</gene>
<dbReference type="AlphaFoldDB" id="A0A191MX53"/>
<dbReference type="InterPro" id="IPR003615">
    <property type="entry name" value="HNH_nuc"/>
</dbReference>
<protein>
    <recommendedName>
        <fullName evidence="3">Reverse transcriptase domain-containing protein</fullName>
    </recommendedName>
</protein>
<dbReference type="InterPro" id="IPR049030">
    <property type="entry name" value="AI2M-like_HNH"/>
</dbReference>
<dbReference type="InterPro" id="IPR000477">
    <property type="entry name" value="RT_dom"/>
</dbReference>
<evidence type="ECO:0000256" key="2">
    <source>
        <dbReference type="ARBA" id="ARBA00023128"/>
    </source>
</evidence>
<proteinExistence type="predicted"/>
<dbReference type="PANTHER" id="PTHR33642">
    <property type="entry name" value="COX1/OXI3 INTRON 1 PROTEIN-RELATED"/>
    <property type="match status" value="1"/>
</dbReference>
<evidence type="ECO:0000313" key="4">
    <source>
        <dbReference type="EMBL" id="AMX22256.1"/>
    </source>
</evidence>
<reference evidence="4" key="1">
    <citation type="journal article" date="2016" name="PLoS ONE">
        <title>Intron Derived Size Polymorphism in the Mitochondrial Genomes of Closely Related Chrysoporthe Species.</title>
        <authorList>
            <person name="Kanzi A.M."/>
            <person name="Wingfield B.D."/>
            <person name="Steenkamp E.T."/>
            <person name="Naidoo S."/>
            <person name="van der Merwe N.A."/>
        </authorList>
    </citation>
    <scope>NUCLEOTIDE SEQUENCE</scope>
</reference>
<dbReference type="GO" id="GO:0003964">
    <property type="term" value="F:RNA-directed DNA polymerase activity"/>
    <property type="evidence" value="ECO:0007669"/>
    <property type="project" value="TreeGrafter"/>
</dbReference>
<dbReference type="CDD" id="cd00085">
    <property type="entry name" value="HNHc"/>
    <property type="match status" value="1"/>
</dbReference>
<dbReference type="GO" id="GO:0006315">
    <property type="term" value="P:homing of group II introns"/>
    <property type="evidence" value="ECO:0007669"/>
    <property type="project" value="TreeGrafter"/>
</dbReference>
<accession>A0A191MX53</accession>
<dbReference type="Pfam" id="PF00078">
    <property type="entry name" value="RVT_1"/>
    <property type="match status" value="1"/>
</dbReference>